<comment type="caution">
    <text evidence="3">The sequence shown here is derived from an EMBL/GenBank/DDBJ whole genome shotgun (WGS) entry which is preliminary data.</text>
</comment>
<dbReference type="GeneID" id="63775509"/>
<dbReference type="AlphaFoldDB" id="A0A1Y2ED21"/>
<gene>
    <name evidence="3" type="ORF">BCR38DRAFT_419262</name>
</gene>
<feature type="compositionally biased region" description="Polar residues" evidence="2">
    <location>
        <begin position="397"/>
        <end position="413"/>
    </location>
</feature>
<evidence type="ECO:0000256" key="1">
    <source>
        <dbReference type="ARBA" id="ARBA00008359"/>
    </source>
</evidence>
<comment type="similarity">
    <text evidence="1">Belongs to the MIT1/WOR1 family.</text>
</comment>
<name>A0A1Y2ED21_9PEZI</name>
<dbReference type="InterPro" id="IPR018608">
    <property type="entry name" value="Gti1/Pac2"/>
</dbReference>
<organism evidence="3 4">
    <name type="scientific">Pseudomassariella vexata</name>
    <dbReference type="NCBI Taxonomy" id="1141098"/>
    <lineage>
        <taxon>Eukaryota</taxon>
        <taxon>Fungi</taxon>
        <taxon>Dikarya</taxon>
        <taxon>Ascomycota</taxon>
        <taxon>Pezizomycotina</taxon>
        <taxon>Sordariomycetes</taxon>
        <taxon>Xylariomycetidae</taxon>
        <taxon>Amphisphaeriales</taxon>
        <taxon>Pseudomassariaceae</taxon>
        <taxon>Pseudomassariella</taxon>
    </lineage>
</organism>
<evidence type="ECO:0000256" key="2">
    <source>
        <dbReference type="SAM" id="MobiDB-lite"/>
    </source>
</evidence>
<dbReference type="PANTHER" id="PTHR28027:SF2">
    <property type="entry name" value="TRANSCRIPTIONAL REGULATOR MIT1"/>
    <property type="match status" value="1"/>
</dbReference>
<feature type="compositionally biased region" description="Polar residues" evidence="2">
    <location>
        <begin position="432"/>
        <end position="445"/>
    </location>
</feature>
<proteinExistence type="inferred from homology"/>
<sequence>MGDRMGGVPAHPQQHAGAPLQPTFQGYIATTMDALILFEACLTGQMSHVPRRPHDRERNQLIVSGNVFIYEEHSSGIKRWTDGVPWSPSRILGNFLLYRELDKPFQPGEKKRAMKKNKENGVSKSIAAPRSNSVGFGGMTVASTLPGSYDNTNGRDAERALVGSLVDSYQFKQDGLVKKTISVQYKGMHHHLVSYYNIEDVVQRKLITPMEAPTLQSVTPRSQLISAGNFRAPVDDHEMVLDDRMRGYVMANGGLPYEYGVPNVSRSMSVPHVNYAQQAWGAPSQYLPQSPSGYSMHGHMSHGLPPPPATFPPPTSSSYSFDASGVPQQHRLAPQNYGQMSPNLMRRHSHMFDTNGSGNVGYPSPLGSVNRGQMNGTPLLPSSGSVGGHGGSLHSSFSNPQLFESATASNGPSQHGGMYEPTGTPRHHSGYDNGTPSQRTPSFTSHLSSTFDTAAVSQTTNEFESGT</sequence>
<evidence type="ECO:0000313" key="4">
    <source>
        <dbReference type="Proteomes" id="UP000193689"/>
    </source>
</evidence>
<dbReference type="Proteomes" id="UP000193689">
    <property type="component" value="Unassembled WGS sequence"/>
</dbReference>
<feature type="region of interest" description="Disordered" evidence="2">
    <location>
        <begin position="356"/>
        <end position="445"/>
    </location>
</feature>
<dbReference type="GO" id="GO:0003677">
    <property type="term" value="F:DNA binding"/>
    <property type="evidence" value="ECO:0007669"/>
    <property type="project" value="TreeGrafter"/>
</dbReference>
<protein>
    <submittedName>
        <fullName evidence="3">Gti1/Pac2 family-domain-containing protein</fullName>
    </submittedName>
</protein>
<dbReference type="InParanoid" id="A0A1Y2ED21"/>
<dbReference type="RefSeq" id="XP_040719433.1">
    <property type="nucleotide sequence ID" value="XM_040859297.1"/>
</dbReference>
<evidence type="ECO:0000313" key="3">
    <source>
        <dbReference type="EMBL" id="ORY69483.1"/>
    </source>
</evidence>
<dbReference type="PANTHER" id="PTHR28027">
    <property type="entry name" value="TRANSCRIPTIONAL REGULATOR MIT1"/>
    <property type="match status" value="1"/>
</dbReference>
<accession>A0A1Y2ED21</accession>
<keyword evidence="4" id="KW-1185">Reference proteome</keyword>
<reference evidence="3 4" key="1">
    <citation type="submission" date="2016-07" db="EMBL/GenBank/DDBJ databases">
        <title>Pervasive Adenine N6-methylation of Active Genes in Fungi.</title>
        <authorList>
            <consortium name="DOE Joint Genome Institute"/>
            <person name="Mondo S.J."/>
            <person name="Dannebaum R.O."/>
            <person name="Kuo R.C."/>
            <person name="Labutti K."/>
            <person name="Haridas S."/>
            <person name="Kuo A."/>
            <person name="Salamov A."/>
            <person name="Ahrendt S.R."/>
            <person name="Lipzen A."/>
            <person name="Sullivan W."/>
            <person name="Andreopoulos W.B."/>
            <person name="Clum A."/>
            <person name="Lindquist E."/>
            <person name="Daum C."/>
            <person name="Ramamoorthy G.K."/>
            <person name="Gryganskyi A."/>
            <person name="Culley D."/>
            <person name="Magnuson J.K."/>
            <person name="James T.Y."/>
            <person name="O'Malley M.A."/>
            <person name="Stajich J.E."/>
            <person name="Spatafora J.W."/>
            <person name="Visel A."/>
            <person name="Grigoriev I.V."/>
        </authorList>
    </citation>
    <scope>NUCLEOTIDE SEQUENCE [LARGE SCALE GENOMIC DNA]</scope>
    <source>
        <strain evidence="3 4">CBS 129021</strain>
    </source>
</reference>
<dbReference type="OrthoDB" id="5319641at2759"/>
<dbReference type="EMBL" id="MCFJ01000002">
    <property type="protein sequence ID" value="ORY69483.1"/>
    <property type="molecule type" value="Genomic_DNA"/>
</dbReference>
<dbReference type="Pfam" id="PF09729">
    <property type="entry name" value="Gti1_Pac2"/>
    <property type="match status" value="1"/>
</dbReference>